<gene>
    <name evidence="3" type="ORF">RVR_887</name>
</gene>
<reference evidence="3" key="4">
    <citation type="journal article" date="2020" name="Sci. Rep.">
        <title>beta-carboline chemical signals induce reveromycin production through a LuxR family regulator in Streptomyces sp. SN-593.</title>
        <authorList>
            <person name="Panthee S."/>
            <person name="Kito N."/>
            <person name="Hayashi T."/>
            <person name="Shimizu T."/>
            <person name="Ishikawa J."/>
            <person name="Hamamoto H."/>
            <person name="Osada H."/>
            <person name="Takahashi S."/>
        </authorList>
    </citation>
    <scope>NUCLEOTIDE SEQUENCE [LARGE SCALE GENOMIC DNA]</scope>
    <source>
        <strain evidence="3">SN-593</strain>
    </source>
</reference>
<dbReference type="AlphaFoldDB" id="A0A7U3UNJ5"/>
<feature type="chain" id="PRO_5032865422" description="SH3b domain-containing protein" evidence="2">
    <location>
        <begin position="33"/>
        <end position="165"/>
    </location>
</feature>
<organism evidence="3 4">
    <name type="scientific">Actinacidiphila reveromycinica</name>
    <dbReference type="NCBI Taxonomy" id="659352"/>
    <lineage>
        <taxon>Bacteria</taxon>
        <taxon>Bacillati</taxon>
        <taxon>Actinomycetota</taxon>
        <taxon>Actinomycetes</taxon>
        <taxon>Kitasatosporales</taxon>
        <taxon>Streptomycetaceae</taxon>
        <taxon>Actinacidiphila</taxon>
    </lineage>
</organism>
<evidence type="ECO:0000313" key="3">
    <source>
        <dbReference type="EMBL" id="BBA95858.1"/>
    </source>
</evidence>
<dbReference type="Proteomes" id="UP000595703">
    <property type="component" value="Chromosome"/>
</dbReference>
<keyword evidence="4" id="KW-1185">Reference proteome</keyword>
<reference evidence="3" key="2">
    <citation type="journal article" date="2011" name="J. Antibiot.">
        <title>Furaquinocins I and J: novel polyketide isoprenoid hybrid compounds from Streptomyces reveromyceticus SN-593.</title>
        <authorList>
            <person name="Panthee S."/>
            <person name="Takahashi S."/>
            <person name="Takagi H."/>
            <person name="Nogawa T."/>
            <person name="Oowada E."/>
            <person name="Uramoto M."/>
            <person name="Osada H."/>
        </authorList>
    </citation>
    <scope>NUCLEOTIDE SEQUENCE [LARGE SCALE GENOMIC DNA]</scope>
    <source>
        <strain evidence="3">SN-593</strain>
    </source>
</reference>
<reference evidence="3" key="1">
    <citation type="journal article" date="2010" name="J. Bacteriol.">
        <title>Biochemical characterization of a novel indole prenyltransferase from Streptomyces sp. SN-593.</title>
        <authorList>
            <person name="Takahashi S."/>
            <person name="Takagi H."/>
            <person name="Toyoda A."/>
            <person name="Uramoto M."/>
            <person name="Nogawa T."/>
            <person name="Ueki M."/>
            <person name="Sakaki Y."/>
            <person name="Osada H."/>
        </authorList>
    </citation>
    <scope>NUCLEOTIDE SEQUENCE [LARGE SCALE GENOMIC DNA]</scope>
    <source>
        <strain evidence="3">SN-593</strain>
    </source>
</reference>
<reference evidence="3" key="3">
    <citation type="journal article" date="2011" name="Nat. Chem. Biol.">
        <title>Reveromycin A biosynthesis uses RevG and RevJ for stereospecific spiroacetal formation.</title>
        <authorList>
            <person name="Takahashi S."/>
            <person name="Toyoda A."/>
            <person name="Sekiyama Y."/>
            <person name="Takagi H."/>
            <person name="Nogawa T."/>
            <person name="Uramoto M."/>
            <person name="Suzuki R."/>
            <person name="Koshino H."/>
            <person name="Kumano T."/>
            <person name="Panthee S."/>
            <person name="Dairi T."/>
            <person name="Ishikawa J."/>
            <person name="Ikeda H."/>
            <person name="Sakaki Y."/>
            <person name="Osada H."/>
        </authorList>
    </citation>
    <scope>NUCLEOTIDE SEQUENCE [LARGE SCALE GENOMIC DNA]</scope>
    <source>
        <strain evidence="3">SN-593</strain>
    </source>
</reference>
<dbReference type="RefSeq" id="WP_202232381.1">
    <property type="nucleotide sequence ID" value="NZ_AP018365.1"/>
</dbReference>
<accession>A0A7U3UNJ5</accession>
<feature type="compositionally biased region" description="Low complexity" evidence="1">
    <location>
        <begin position="36"/>
        <end position="51"/>
    </location>
</feature>
<feature type="compositionally biased region" description="Polar residues" evidence="1">
    <location>
        <begin position="72"/>
        <end position="85"/>
    </location>
</feature>
<feature type="signal peptide" evidence="2">
    <location>
        <begin position="1"/>
        <end position="32"/>
    </location>
</feature>
<evidence type="ECO:0000313" key="4">
    <source>
        <dbReference type="Proteomes" id="UP000595703"/>
    </source>
</evidence>
<dbReference type="EMBL" id="AP018365">
    <property type="protein sequence ID" value="BBA95858.1"/>
    <property type="molecule type" value="Genomic_DNA"/>
</dbReference>
<evidence type="ECO:0000256" key="2">
    <source>
        <dbReference type="SAM" id="SignalP"/>
    </source>
</evidence>
<dbReference type="KEGG" id="arev:RVR_887"/>
<feature type="region of interest" description="Disordered" evidence="1">
    <location>
        <begin position="36"/>
        <end position="98"/>
    </location>
</feature>
<evidence type="ECO:0000256" key="1">
    <source>
        <dbReference type="SAM" id="MobiDB-lite"/>
    </source>
</evidence>
<keyword evidence="2" id="KW-0732">Signal</keyword>
<protein>
    <recommendedName>
        <fullName evidence="5">SH3b domain-containing protein</fullName>
    </recommendedName>
</protein>
<evidence type="ECO:0008006" key="5">
    <source>
        <dbReference type="Google" id="ProtNLM"/>
    </source>
</evidence>
<name>A0A7U3UNJ5_9ACTN</name>
<dbReference type="PROSITE" id="PS51257">
    <property type="entry name" value="PROKAR_LIPOPROTEIN"/>
    <property type="match status" value="1"/>
</dbReference>
<proteinExistence type="predicted"/>
<sequence>MYPAHARHRVTTGIAGLLIAGCGLLAATSAYAVAPRPARPAGTGTGASAPAPDHRGRQAPPSADRRPRADTDQQAPSSAGDQQTFAAAEPQGRVVSRLPLTVREKATSASGSLGSLRSGAVVALHCKAVGQSVDGNTLWYLLGDGRPGYVAARHVQNLSAVPSCT</sequence>